<keyword evidence="4 5" id="KW-0472">Membrane</keyword>
<dbReference type="InterPro" id="IPR013525">
    <property type="entry name" value="ABC2_TM"/>
</dbReference>
<dbReference type="Pfam" id="PF01061">
    <property type="entry name" value="ABC2_membrane"/>
    <property type="match status" value="1"/>
</dbReference>
<feature type="transmembrane region" description="Helical" evidence="5">
    <location>
        <begin position="161"/>
        <end position="183"/>
    </location>
</feature>
<organism evidence="7 8">
    <name type="scientific">Tengunoibacter tsumagoiensis</name>
    <dbReference type="NCBI Taxonomy" id="2014871"/>
    <lineage>
        <taxon>Bacteria</taxon>
        <taxon>Bacillati</taxon>
        <taxon>Chloroflexota</taxon>
        <taxon>Ktedonobacteria</taxon>
        <taxon>Ktedonobacterales</taxon>
        <taxon>Dictyobacteraceae</taxon>
        <taxon>Tengunoibacter</taxon>
    </lineage>
</organism>
<proteinExistence type="predicted"/>
<feature type="transmembrane region" description="Helical" evidence="5">
    <location>
        <begin position="83"/>
        <end position="104"/>
    </location>
</feature>
<sequence>MTKQIGMTRSQETAVARLLPPPYNPPMSTLRVLAVQYKLVLQALIADYRAEWVPQIILGLIMPIAFAFFAKAIGGAATHEQAIFVLGGNMTMSVALGPTAFLLFKIGIARQGKEFDFWITLPLQKIILVLGLISLGVLFSLPGLVGTYVCETWLLNLSFSGTWLLLLLVPLGVLPLASLGALLGSYAPSPQIAGLIDNILIAFVSFLSPMMIPYNALPFPLRILSWFVPTTYTADAFRAAIGGTIGQNVLIDIVVLSGFSIVFLVLVHTKLDWRSV</sequence>
<name>A0A402A393_9CHLR</name>
<dbReference type="PANTHER" id="PTHR43229">
    <property type="entry name" value="NODULATION PROTEIN J"/>
    <property type="match status" value="1"/>
</dbReference>
<feature type="transmembrane region" description="Helical" evidence="5">
    <location>
        <begin position="56"/>
        <end position="77"/>
    </location>
</feature>
<keyword evidence="2 5" id="KW-0812">Transmembrane</keyword>
<evidence type="ECO:0000256" key="4">
    <source>
        <dbReference type="ARBA" id="ARBA00023136"/>
    </source>
</evidence>
<evidence type="ECO:0000313" key="7">
    <source>
        <dbReference type="EMBL" id="GCE13506.1"/>
    </source>
</evidence>
<feature type="domain" description="ABC-2 type transporter transmembrane" evidence="6">
    <location>
        <begin position="37"/>
        <end position="240"/>
    </location>
</feature>
<protein>
    <recommendedName>
        <fullName evidence="6">ABC-2 type transporter transmembrane domain-containing protein</fullName>
    </recommendedName>
</protein>
<feature type="transmembrane region" description="Helical" evidence="5">
    <location>
        <begin position="195"/>
        <end position="217"/>
    </location>
</feature>
<gene>
    <name evidence="7" type="ORF">KTT_33650</name>
</gene>
<keyword evidence="3 5" id="KW-1133">Transmembrane helix</keyword>
<dbReference type="PANTHER" id="PTHR43229:SF3">
    <property type="entry name" value="ABC-TYPE MULTIDRUG TRANSPORT SYSTEM, PERMEASE COMPONENT"/>
    <property type="match status" value="1"/>
</dbReference>
<comment type="subcellular location">
    <subcellularLocation>
        <location evidence="1">Membrane</location>
        <topology evidence="1">Multi-pass membrane protein</topology>
    </subcellularLocation>
</comment>
<evidence type="ECO:0000256" key="3">
    <source>
        <dbReference type="ARBA" id="ARBA00022989"/>
    </source>
</evidence>
<feature type="transmembrane region" description="Helical" evidence="5">
    <location>
        <begin position="125"/>
        <end position="149"/>
    </location>
</feature>
<evidence type="ECO:0000256" key="1">
    <source>
        <dbReference type="ARBA" id="ARBA00004141"/>
    </source>
</evidence>
<dbReference type="Proteomes" id="UP000287352">
    <property type="component" value="Unassembled WGS sequence"/>
</dbReference>
<evidence type="ECO:0000259" key="6">
    <source>
        <dbReference type="Pfam" id="PF01061"/>
    </source>
</evidence>
<dbReference type="RefSeq" id="WP_161975550.1">
    <property type="nucleotide sequence ID" value="NZ_BIFR01000001.1"/>
</dbReference>
<reference evidence="8" key="1">
    <citation type="submission" date="2018-12" db="EMBL/GenBank/DDBJ databases">
        <title>Tengunoibacter tsumagoiensis gen. nov., sp. nov., Dictyobacter kobayashii sp. nov., D. alpinus sp. nov., and D. joshuensis sp. nov. and description of Dictyobacteraceae fam. nov. within the order Ktedonobacterales isolated from Tengu-no-mugimeshi.</title>
        <authorList>
            <person name="Wang C.M."/>
            <person name="Zheng Y."/>
            <person name="Sakai Y."/>
            <person name="Toyoda A."/>
            <person name="Minakuchi Y."/>
            <person name="Abe K."/>
            <person name="Yokota A."/>
            <person name="Yabe S."/>
        </authorList>
    </citation>
    <scope>NUCLEOTIDE SEQUENCE [LARGE SCALE GENOMIC DNA]</scope>
    <source>
        <strain evidence="8">Uno3</strain>
    </source>
</reference>
<evidence type="ECO:0000313" key="8">
    <source>
        <dbReference type="Proteomes" id="UP000287352"/>
    </source>
</evidence>
<comment type="caution">
    <text evidence="7">The sequence shown here is derived from an EMBL/GenBank/DDBJ whole genome shotgun (WGS) entry which is preliminary data.</text>
</comment>
<accession>A0A402A393</accession>
<dbReference type="AlphaFoldDB" id="A0A402A393"/>
<evidence type="ECO:0000256" key="5">
    <source>
        <dbReference type="SAM" id="Phobius"/>
    </source>
</evidence>
<dbReference type="InterPro" id="IPR051784">
    <property type="entry name" value="Nod_factor_ABC_transporter"/>
</dbReference>
<dbReference type="GO" id="GO:0016020">
    <property type="term" value="C:membrane"/>
    <property type="evidence" value="ECO:0007669"/>
    <property type="project" value="UniProtKB-SubCell"/>
</dbReference>
<keyword evidence="8" id="KW-1185">Reference proteome</keyword>
<feature type="transmembrane region" description="Helical" evidence="5">
    <location>
        <begin position="249"/>
        <end position="267"/>
    </location>
</feature>
<evidence type="ECO:0000256" key="2">
    <source>
        <dbReference type="ARBA" id="ARBA00022692"/>
    </source>
</evidence>
<dbReference type="GO" id="GO:0140359">
    <property type="term" value="F:ABC-type transporter activity"/>
    <property type="evidence" value="ECO:0007669"/>
    <property type="project" value="InterPro"/>
</dbReference>
<dbReference type="EMBL" id="BIFR01000001">
    <property type="protein sequence ID" value="GCE13506.1"/>
    <property type="molecule type" value="Genomic_DNA"/>
</dbReference>